<dbReference type="Proteomes" id="UP000567246">
    <property type="component" value="Unassembled WGS sequence"/>
</dbReference>
<keyword evidence="1" id="KW-0378">Hydrolase</keyword>
<sequence length="126" mass="14761">MGRFGLHRTGSVAYKRYLRSQAWGYRRVRWFADCRQAGHEPACQVCGITLTRAGTLDLHHVSYKGVGQDEEGRWQAREAHNDLMPLCRDHHQRLHQIMDGKKEFFGWDRRRATIVIVARMIRQSQA</sequence>
<comment type="caution">
    <text evidence="1">The sequence shown here is derived from an EMBL/GenBank/DDBJ whole genome shotgun (WGS) entry which is preliminary data.</text>
</comment>
<keyword evidence="1" id="KW-0540">Nuclease</keyword>
<protein>
    <submittedName>
        <fullName evidence="1">Putative HNH restriction endonuclease</fullName>
    </submittedName>
</protein>
<dbReference type="GO" id="GO:0004519">
    <property type="term" value="F:endonuclease activity"/>
    <property type="evidence" value="ECO:0007669"/>
    <property type="project" value="UniProtKB-KW"/>
</dbReference>
<proteinExistence type="predicted"/>
<reference evidence="1 2" key="1">
    <citation type="submission" date="2020-08" db="EMBL/GenBank/DDBJ databases">
        <title>Sequencing the genomes of 1000 actinobacteria strains.</title>
        <authorList>
            <person name="Klenk H.-P."/>
        </authorList>
    </citation>
    <scope>NUCLEOTIDE SEQUENCE [LARGE SCALE GENOMIC DNA]</scope>
    <source>
        <strain evidence="1 2">DSM 17945</strain>
    </source>
</reference>
<accession>A0A7W9N0V1</accession>
<dbReference type="EMBL" id="JACHMW010000001">
    <property type="protein sequence ID" value="MBB5848669.1"/>
    <property type="molecule type" value="Genomic_DNA"/>
</dbReference>
<organism evidence="1 2">
    <name type="scientific">Micrococcus endophyticus</name>
    <dbReference type="NCBI Taxonomy" id="455343"/>
    <lineage>
        <taxon>Bacteria</taxon>
        <taxon>Bacillati</taxon>
        <taxon>Actinomycetota</taxon>
        <taxon>Actinomycetes</taxon>
        <taxon>Micrococcales</taxon>
        <taxon>Micrococcaceae</taxon>
        <taxon>Micrococcus</taxon>
    </lineage>
</organism>
<dbReference type="Gene3D" id="3.30.40.190">
    <property type="match status" value="1"/>
</dbReference>
<keyword evidence="1" id="KW-0255">Endonuclease</keyword>
<name>A0A7W9N0V1_9MICC</name>
<keyword evidence="2" id="KW-1185">Reference proteome</keyword>
<evidence type="ECO:0000313" key="1">
    <source>
        <dbReference type="EMBL" id="MBB5848669.1"/>
    </source>
</evidence>
<evidence type="ECO:0000313" key="2">
    <source>
        <dbReference type="Proteomes" id="UP000567246"/>
    </source>
</evidence>
<dbReference type="RefSeq" id="WP_184171910.1">
    <property type="nucleotide sequence ID" value="NZ_BAABAG010000007.1"/>
</dbReference>
<gene>
    <name evidence="1" type="ORF">HDA33_001233</name>
</gene>
<dbReference type="AlphaFoldDB" id="A0A7W9N0V1"/>